<dbReference type="Gramene" id="TraesCLE_scaffold_012553_01G000600.1">
    <property type="protein sequence ID" value="TraesCLE_scaffold_012553_01G000600.1"/>
    <property type="gene ID" value="TraesCLE_scaffold_012553_01G000600"/>
</dbReference>
<sequence length="441" mass="47112">MDSGSSVRVVESCLVTPSDDTPREGLWLSALDLVLANRGHTPLVHFYSTAGAGSDVADDFFDVARLKESMARALVPFYPLAGRLGVDSGGRTEVNCNGEGALFVVARSDHTLQDFVDPTPSPELRRLFGPRVHPSSIVLAVQVTFLRCGGVVLGTAVHHAVVDGASTFQFLRTWASYSRDGESAAVDPPCHHRALLRARSPPVIHPETIPMFCNELIMHEQEPSSSTGTTTSSTVVSRDEDPHRLQGPATRPEAPLRRRQHVLRRDGPRVAVRLRSPARPAPGLHHAHQLPGGHQAPPDAAAPGRLLRQRGRQRVRHGRGEGRGVADAGLRRRPGQSRRGPGRRRAAQVGGGLLRGDGEAGRAAAGGGQGEPAGDGAADEQLVPHPGARRGLRVGAAARDEPGGGCARRVGVPVRRLRRRQRARAHLLGGGDSPQVPARRR</sequence>
<dbReference type="Gramene" id="TraesCS2A03G0077700.1">
    <property type="protein sequence ID" value="TraesCS2A03G0077700.1.CDS1"/>
    <property type="gene ID" value="TraesCS2A03G0077700"/>
</dbReference>
<dbReference type="Gramene" id="TraesCS2A02G040600.1">
    <property type="protein sequence ID" value="TraesCS2A02G040600.1.cds1"/>
    <property type="gene ID" value="TraesCS2A02G040600"/>
</dbReference>
<dbReference type="OMA" id="VWEGREQ"/>
<evidence type="ECO:0000313" key="6">
    <source>
        <dbReference type="Proteomes" id="UP000019116"/>
    </source>
</evidence>
<dbReference type="PANTHER" id="PTHR31642:SF340">
    <property type="match status" value="1"/>
</dbReference>
<proteinExistence type="inferred from homology"/>
<dbReference type="InterPro" id="IPR050317">
    <property type="entry name" value="Plant_Fungal_Acyltransferase"/>
</dbReference>
<keyword evidence="3" id="KW-0012">Acyltransferase</keyword>
<dbReference type="Gramene" id="TraesKAR2A01G0016000.1">
    <property type="protein sequence ID" value="cds.TraesKAR2A01G0016000.1"/>
    <property type="gene ID" value="TraesKAR2A01G0016000"/>
</dbReference>
<dbReference type="EnsemblPlants" id="TraesCS2A02G040600.1">
    <property type="protein sequence ID" value="TraesCS2A02G040600.1.cds1"/>
    <property type="gene ID" value="TraesCS2A02G040600"/>
</dbReference>
<dbReference type="SMR" id="A0A3B6AR39"/>
<reference evidence="5" key="1">
    <citation type="submission" date="2018-08" db="EMBL/GenBank/DDBJ databases">
        <authorList>
            <person name="Rossello M."/>
        </authorList>
    </citation>
    <scope>NUCLEOTIDE SEQUENCE [LARGE SCALE GENOMIC DNA]</scope>
    <source>
        <strain evidence="5">cv. Chinese Spring</strain>
    </source>
</reference>
<comment type="similarity">
    <text evidence="1">Belongs to the plant acyltransferase family.</text>
</comment>
<dbReference type="PANTHER" id="PTHR31642">
    <property type="entry name" value="TRICHOTHECENE 3-O-ACETYLTRANSFERASE"/>
    <property type="match status" value="1"/>
</dbReference>
<dbReference type="Gramene" id="TraesCAD_scaffold_031225_01G000700.1">
    <property type="protein sequence ID" value="TraesCAD_scaffold_031225_01G000700.1"/>
    <property type="gene ID" value="TraesCAD_scaffold_031225_01G000700"/>
</dbReference>
<organism evidence="5">
    <name type="scientific">Triticum aestivum</name>
    <name type="common">Wheat</name>
    <dbReference type="NCBI Taxonomy" id="4565"/>
    <lineage>
        <taxon>Eukaryota</taxon>
        <taxon>Viridiplantae</taxon>
        <taxon>Streptophyta</taxon>
        <taxon>Embryophyta</taxon>
        <taxon>Tracheophyta</taxon>
        <taxon>Spermatophyta</taxon>
        <taxon>Magnoliopsida</taxon>
        <taxon>Liliopsida</taxon>
        <taxon>Poales</taxon>
        <taxon>Poaceae</taxon>
        <taxon>BOP clade</taxon>
        <taxon>Pooideae</taxon>
        <taxon>Triticodae</taxon>
        <taxon>Triticeae</taxon>
        <taxon>Triticinae</taxon>
        <taxon>Triticum</taxon>
    </lineage>
</organism>
<accession>A0A3B6AR39</accession>
<dbReference type="Gramene" id="TraesWEE_scaffold_022190_01G000300.1">
    <property type="protein sequence ID" value="TraesWEE_scaffold_022190_01G000300.1"/>
    <property type="gene ID" value="TraesWEE_scaffold_022190_01G000300"/>
</dbReference>
<keyword evidence="6" id="KW-1185">Reference proteome</keyword>
<dbReference type="OrthoDB" id="626035at2759"/>
<dbReference type="GO" id="GO:0016747">
    <property type="term" value="F:acyltransferase activity, transferring groups other than amino-acyl groups"/>
    <property type="evidence" value="ECO:0000318"/>
    <property type="project" value="GO_Central"/>
</dbReference>
<feature type="compositionally biased region" description="Basic residues" evidence="4">
    <location>
        <begin position="331"/>
        <end position="346"/>
    </location>
</feature>
<feature type="region of interest" description="Disordered" evidence="4">
    <location>
        <begin position="221"/>
        <end position="415"/>
    </location>
</feature>
<dbReference type="Pfam" id="PF02458">
    <property type="entry name" value="Transferase"/>
    <property type="match status" value="1"/>
</dbReference>
<feature type="compositionally biased region" description="Basic residues" evidence="4">
    <location>
        <begin position="307"/>
        <end position="317"/>
    </location>
</feature>
<evidence type="ECO:0000256" key="3">
    <source>
        <dbReference type="ARBA" id="ARBA00023315"/>
    </source>
</evidence>
<reference evidence="5" key="2">
    <citation type="submission" date="2018-10" db="UniProtKB">
        <authorList>
            <consortium name="EnsemblPlants"/>
        </authorList>
    </citation>
    <scope>IDENTIFICATION</scope>
</reference>
<dbReference type="Proteomes" id="UP000019116">
    <property type="component" value="Chromosome 2A"/>
</dbReference>
<dbReference type="InterPro" id="IPR023213">
    <property type="entry name" value="CAT-like_dom_sf"/>
</dbReference>
<keyword evidence="2" id="KW-0808">Transferase</keyword>
<evidence type="ECO:0000313" key="5">
    <source>
        <dbReference type="EnsemblPlants" id="TraesCS2A02G040600.1.cds1"/>
    </source>
</evidence>
<dbReference type="Gramene" id="TraesROB_scaffold_015244_01G000700.1">
    <property type="protein sequence ID" value="TraesROB_scaffold_015244_01G000700.1"/>
    <property type="gene ID" value="TraesROB_scaffold_015244_01G000700"/>
</dbReference>
<dbReference type="STRING" id="4565.A0A3B6AR39"/>
<dbReference type="Gene3D" id="3.30.559.10">
    <property type="entry name" value="Chloramphenicol acetyltransferase-like domain"/>
    <property type="match status" value="1"/>
</dbReference>
<evidence type="ECO:0000256" key="4">
    <source>
        <dbReference type="SAM" id="MobiDB-lite"/>
    </source>
</evidence>
<dbReference type="SUPFAM" id="SSF52777">
    <property type="entry name" value="CoA-dependent acyltransferases"/>
    <property type="match status" value="1"/>
</dbReference>
<feature type="compositionally biased region" description="Low complexity" evidence="4">
    <location>
        <begin position="224"/>
        <end position="236"/>
    </location>
</feature>
<dbReference type="AlphaFoldDB" id="A0A3B6AR39"/>
<evidence type="ECO:0000256" key="2">
    <source>
        <dbReference type="ARBA" id="ARBA00022679"/>
    </source>
</evidence>
<name>A0A3B6AR39_WHEAT</name>
<feature type="compositionally biased region" description="Gly residues" evidence="4">
    <location>
        <begin position="364"/>
        <end position="373"/>
    </location>
</feature>
<protein>
    <submittedName>
        <fullName evidence="5">Uncharacterized protein</fullName>
    </submittedName>
</protein>
<evidence type="ECO:0000256" key="1">
    <source>
        <dbReference type="ARBA" id="ARBA00009861"/>
    </source>
</evidence>